<dbReference type="RefSeq" id="YP_009840339.1">
    <property type="nucleotide sequence ID" value="NC_048724.1"/>
</dbReference>
<keyword evidence="1" id="KW-1133">Transmembrane helix</keyword>
<feature type="transmembrane region" description="Helical" evidence="1">
    <location>
        <begin position="6"/>
        <end position="23"/>
    </location>
</feature>
<sequence>MTEFIAKHPVAYAVAFFVLGFIIG</sequence>
<protein>
    <submittedName>
        <fullName evidence="2">Uncharacterized protein</fullName>
    </submittedName>
</protein>
<dbReference type="Proteomes" id="UP000259862">
    <property type="component" value="Segment"/>
</dbReference>
<reference evidence="2 3" key="1">
    <citation type="submission" date="2018-07" db="EMBL/GenBank/DDBJ databases">
        <authorList>
            <person name="Hale R.H."/>
            <person name="Adeyemo E.A."/>
            <person name="Delwel I.O."/>
            <person name="Garcia C."/>
            <person name="Hamid F."/>
            <person name="Martinez A."/>
            <person name="Perez Osorio E."/>
            <person name="Smith B."/>
            <person name="Standridge C.A."/>
            <person name="Bhuiyan S."/>
            <person name="Visi D.K."/>
            <person name="Allen M.S."/>
            <person name="Hughes L.E."/>
            <person name="Garlena R.A."/>
            <person name="Russell D.A."/>
            <person name="Pope W.H."/>
            <person name="Jacobs-Sera D."/>
            <person name="Hatfull G.F."/>
        </authorList>
    </citation>
    <scope>NUCLEOTIDE SEQUENCE [LARGE SCALE GENOMIC DNA]</scope>
</reference>
<name>A0A345MHJ7_9CAUD</name>
<dbReference type="GeneID" id="55610485"/>
<dbReference type="EMBL" id="MH590599">
    <property type="protein sequence ID" value="AXH70028.1"/>
    <property type="molecule type" value="Genomic_DNA"/>
</dbReference>
<keyword evidence="1" id="KW-0812">Transmembrane</keyword>
<evidence type="ECO:0000313" key="2">
    <source>
        <dbReference type="EMBL" id="AXH70028.1"/>
    </source>
</evidence>
<organism evidence="2 3">
    <name type="scientific">Streptomyces phage Karimac</name>
    <dbReference type="NCBI Taxonomy" id="2283303"/>
    <lineage>
        <taxon>Viruses</taxon>
        <taxon>Duplodnaviria</taxon>
        <taxon>Heunggongvirae</taxon>
        <taxon>Uroviricota</taxon>
        <taxon>Caudoviricetes</taxon>
        <taxon>Stanwilliamsviridae</taxon>
        <taxon>Boydwoodruffvirinae</taxon>
        <taxon>Karimacvirus</taxon>
        <taxon>Karimacvirus karimac</taxon>
        <taxon>Streptomyces virus Karimac</taxon>
    </lineage>
</organism>
<evidence type="ECO:0000313" key="3">
    <source>
        <dbReference type="Proteomes" id="UP000259862"/>
    </source>
</evidence>
<proteinExistence type="predicted"/>
<gene>
    <name evidence="2" type="primary">206</name>
    <name evidence="2" type="ORF">SEA_KARIMAC_206</name>
</gene>
<accession>A0A345MHJ7</accession>
<dbReference type="KEGG" id="vg:55610485"/>
<keyword evidence="1" id="KW-0472">Membrane</keyword>
<evidence type="ECO:0000256" key="1">
    <source>
        <dbReference type="SAM" id="Phobius"/>
    </source>
</evidence>
<keyword evidence="3" id="KW-1185">Reference proteome</keyword>